<accession>A0A5N6YCY1</accession>
<dbReference type="InterPro" id="IPR036291">
    <property type="entry name" value="NAD(P)-bd_dom_sf"/>
</dbReference>
<dbReference type="SUPFAM" id="SSF54373">
    <property type="entry name" value="FAD-linked reductases, C-terminal domain"/>
    <property type="match status" value="1"/>
</dbReference>
<comment type="cofactor">
    <cofactor evidence="1">
        <name>FAD</name>
        <dbReference type="ChEBI" id="CHEBI:57692"/>
    </cofactor>
</comment>
<protein>
    <recommendedName>
        <fullName evidence="10">D-amino acid oxidase</fullName>
    </recommendedName>
</protein>
<keyword evidence="5" id="KW-0560">Oxidoreductase</keyword>
<evidence type="ECO:0000313" key="9">
    <source>
        <dbReference type="EMBL" id="KAE8343337.1"/>
    </source>
</evidence>
<comment type="similarity">
    <text evidence="2">Belongs to the DAMOX/DASOX family.</text>
</comment>
<dbReference type="Gene3D" id="3.30.9.10">
    <property type="entry name" value="D-Amino Acid Oxidase, subunit A, domain 2"/>
    <property type="match status" value="1"/>
</dbReference>
<dbReference type="Gene3D" id="3.40.50.720">
    <property type="entry name" value="NAD(P)-binding Rossmann-like Domain"/>
    <property type="match status" value="3"/>
</dbReference>
<name>A0A5N6YCY1_9EURO</name>
<gene>
    <name evidence="9" type="ORF">BDV24DRAFT_161383</name>
</gene>
<reference evidence="9" key="1">
    <citation type="submission" date="2019-04" db="EMBL/GenBank/DDBJ databases">
        <title>Friends and foes A comparative genomics study of 23 Aspergillus species from section Flavi.</title>
        <authorList>
            <consortium name="DOE Joint Genome Institute"/>
            <person name="Kjaerbolling I."/>
            <person name="Vesth T."/>
            <person name="Frisvad J.C."/>
            <person name="Nybo J.L."/>
            <person name="Theobald S."/>
            <person name="Kildgaard S."/>
            <person name="Isbrandt T."/>
            <person name="Kuo A."/>
            <person name="Sato A."/>
            <person name="Lyhne E.K."/>
            <person name="Kogle M.E."/>
            <person name="Wiebenga A."/>
            <person name="Kun R.S."/>
            <person name="Lubbers R.J."/>
            <person name="Makela M.R."/>
            <person name="Barry K."/>
            <person name="Chovatia M."/>
            <person name="Clum A."/>
            <person name="Daum C."/>
            <person name="Haridas S."/>
            <person name="He G."/>
            <person name="LaButti K."/>
            <person name="Lipzen A."/>
            <person name="Mondo S."/>
            <person name="Riley R."/>
            <person name="Salamov A."/>
            <person name="Simmons B.A."/>
            <person name="Magnuson J.K."/>
            <person name="Henrissat B."/>
            <person name="Mortensen U.H."/>
            <person name="Larsen T.O."/>
            <person name="Devries R.P."/>
            <person name="Grigoriev I.V."/>
            <person name="Machida M."/>
            <person name="Baker S.E."/>
            <person name="Andersen M.R."/>
        </authorList>
    </citation>
    <scope>NUCLEOTIDE SEQUENCE</scope>
    <source>
        <strain evidence="9">CBS 117612</strain>
    </source>
</reference>
<dbReference type="InterPro" id="IPR006139">
    <property type="entry name" value="D-isomer_2_OHA_DH_cat_dom"/>
</dbReference>
<dbReference type="SUPFAM" id="SSF52283">
    <property type="entry name" value="Formate/glycerate dehydrogenase catalytic domain-like"/>
    <property type="match status" value="1"/>
</dbReference>
<dbReference type="SUPFAM" id="SSF51735">
    <property type="entry name" value="NAD(P)-binding Rossmann-fold domains"/>
    <property type="match status" value="1"/>
</dbReference>
<dbReference type="PANTHER" id="PTHR11530">
    <property type="entry name" value="D-AMINO ACID OXIDASE"/>
    <property type="match status" value="1"/>
</dbReference>
<dbReference type="CDD" id="cd12168">
    <property type="entry name" value="Mand_dh_like"/>
    <property type="match status" value="1"/>
</dbReference>
<evidence type="ECO:0000256" key="4">
    <source>
        <dbReference type="ARBA" id="ARBA00022827"/>
    </source>
</evidence>
<feature type="domain" description="FAD dependent oxidoreductase" evidence="7">
    <location>
        <begin position="383"/>
        <end position="715"/>
    </location>
</feature>
<proteinExistence type="inferred from homology"/>
<evidence type="ECO:0000259" key="8">
    <source>
        <dbReference type="Pfam" id="PF02826"/>
    </source>
</evidence>
<dbReference type="GO" id="GO:0016616">
    <property type="term" value="F:oxidoreductase activity, acting on the CH-OH group of donors, NAD or NADP as acceptor"/>
    <property type="evidence" value="ECO:0007669"/>
    <property type="project" value="InterPro"/>
</dbReference>
<feature type="domain" description="D-isomer specific 2-hydroxyacid dehydrogenase NAD-binding" evidence="8">
    <location>
        <begin position="135"/>
        <end position="308"/>
    </location>
</feature>
<dbReference type="InterPro" id="IPR006140">
    <property type="entry name" value="D-isomer_DH_NAD-bd"/>
</dbReference>
<dbReference type="PROSITE" id="PS00677">
    <property type="entry name" value="DAO"/>
    <property type="match status" value="1"/>
</dbReference>
<dbReference type="GO" id="GO:0003884">
    <property type="term" value="F:D-amino-acid oxidase activity"/>
    <property type="evidence" value="ECO:0007669"/>
    <property type="project" value="InterPro"/>
</dbReference>
<evidence type="ECO:0000256" key="5">
    <source>
        <dbReference type="ARBA" id="ARBA00023002"/>
    </source>
</evidence>
<keyword evidence="4" id="KW-0274">FAD</keyword>
<dbReference type="InterPro" id="IPR006181">
    <property type="entry name" value="D-amino_acid_oxidase_CS"/>
</dbReference>
<dbReference type="InterPro" id="IPR023209">
    <property type="entry name" value="DAO"/>
</dbReference>
<dbReference type="GO" id="GO:0071949">
    <property type="term" value="F:FAD binding"/>
    <property type="evidence" value="ECO:0007669"/>
    <property type="project" value="InterPro"/>
</dbReference>
<dbReference type="EMBL" id="ML737129">
    <property type="protein sequence ID" value="KAE8343337.1"/>
    <property type="molecule type" value="Genomic_DNA"/>
</dbReference>
<dbReference type="Pfam" id="PF00389">
    <property type="entry name" value="2-Hacid_dh"/>
    <property type="match status" value="1"/>
</dbReference>
<dbReference type="GO" id="GO:0051287">
    <property type="term" value="F:NAD binding"/>
    <property type="evidence" value="ECO:0007669"/>
    <property type="project" value="InterPro"/>
</dbReference>
<dbReference type="GO" id="GO:0005737">
    <property type="term" value="C:cytoplasm"/>
    <property type="evidence" value="ECO:0007669"/>
    <property type="project" value="TreeGrafter"/>
</dbReference>
<evidence type="ECO:0000259" key="6">
    <source>
        <dbReference type="Pfam" id="PF00389"/>
    </source>
</evidence>
<evidence type="ECO:0000259" key="7">
    <source>
        <dbReference type="Pfam" id="PF01266"/>
    </source>
</evidence>
<dbReference type="GO" id="GO:0019478">
    <property type="term" value="P:D-amino acid catabolic process"/>
    <property type="evidence" value="ECO:0007669"/>
    <property type="project" value="TreeGrafter"/>
</dbReference>
<organism evidence="9">
    <name type="scientific">Aspergillus arachidicola</name>
    <dbReference type="NCBI Taxonomy" id="656916"/>
    <lineage>
        <taxon>Eukaryota</taxon>
        <taxon>Fungi</taxon>
        <taxon>Dikarya</taxon>
        <taxon>Ascomycota</taxon>
        <taxon>Pezizomycotina</taxon>
        <taxon>Eurotiomycetes</taxon>
        <taxon>Eurotiomycetidae</taxon>
        <taxon>Eurotiales</taxon>
        <taxon>Aspergillaceae</taxon>
        <taxon>Aspergillus</taxon>
        <taxon>Aspergillus subgen. Circumdati</taxon>
    </lineage>
</organism>
<evidence type="ECO:0000256" key="2">
    <source>
        <dbReference type="ARBA" id="ARBA00006730"/>
    </source>
</evidence>
<evidence type="ECO:0008006" key="10">
    <source>
        <dbReference type="Google" id="ProtNLM"/>
    </source>
</evidence>
<evidence type="ECO:0000256" key="1">
    <source>
        <dbReference type="ARBA" id="ARBA00001974"/>
    </source>
</evidence>
<sequence length="722" mass="79837">MGVKADILFIESPVQAVDTARREALAKKFNILYYDCDSVNDFIERLKPGGQYSGVVAIVRNGWHKVGKFASQRLFAPEVVPHFPPCLRIICCSGHGYDASDVKGLSARGIWFCNTPGACTEAVSNTAWFLVLDTFRYLSYAQWCARYDWNASRELGFTASDPCGQSLGIVGLGDIGLAIAQKCESAWGMKIHYQGPHRKICAEGLLRNGAIYHSRISDMIPELDCTLLAAPYSDETHHLLSTNEFALAKKTGLRVVNIARGKIIDEEALIEALAWGEVVGAGLDVHEMEPGVNSKLKDNWKVTLLPHIEVCSSVSWQNFEKINLDNLEALFTRGRPINYVMDLNSRTGDLIPSQAVITLHLKYTEASCSKNTERFHYTMSFYVVVGAGVIGLTTALELKDRYPSANVTIAAKYLPGDSFADYTSNWGGANWFPASADNGRQEKWDSITYKKFKHLSRVRPDSGVKAMNIRFHYNRPIEEVGILTPSTGKVWFDDLVGGLKPIEKNNLPSGAAFGFEMASFVLDVQRYLPWLQMEAHSRGIEIHRKTFIDIREVFNLYPGASAVFNCTGLGSLTLGGVEDKMGQILLVEGPKEPIPTMYFQAPHRDADATHIFPRGNDGMGGVILGGCRQRNNWDAEVDLEFAEVIKRKCCALVPQLGKPENLKIIKHGVGLRPSRNGGARVEREYIDGKLVIHNYGAGGTGFQASWGLALEAVDLIPVRARL</sequence>
<dbReference type="InterPro" id="IPR006076">
    <property type="entry name" value="FAD-dep_OxRdtase"/>
</dbReference>
<keyword evidence="3" id="KW-0285">Flavoprotein</keyword>
<evidence type="ECO:0000256" key="3">
    <source>
        <dbReference type="ARBA" id="ARBA00022630"/>
    </source>
</evidence>
<dbReference type="Pfam" id="PF02826">
    <property type="entry name" value="2-Hacid_dh_C"/>
    <property type="match status" value="1"/>
</dbReference>
<dbReference type="AlphaFoldDB" id="A0A5N6YCY1"/>
<feature type="domain" description="D-isomer specific 2-hydroxyacid dehydrogenase catalytic" evidence="6">
    <location>
        <begin position="78"/>
        <end position="340"/>
    </location>
</feature>
<dbReference type="SUPFAM" id="SSF51971">
    <property type="entry name" value="Nucleotide-binding domain"/>
    <property type="match status" value="1"/>
</dbReference>
<dbReference type="Proteomes" id="UP000325558">
    <property type="component" value="Unassembled WGS sequence"/>
</dbReference>
<dbReference type="Pfam" id="PF01266">
    <property type="entry name" value="DAO"/>
    <property type="match status" value="1"/>
</dbReference>
<dbReference type="PANTHER" id="PTHR11530:SF16">
    <property type="entry name" value="D-AMINO ACID OXIDASE (AFU_ORTHOLOGUE AFUA_5G11290)"/>
    <property type="match status" value="1"/>
</dbReference>
<dbReference type="OrthoDB" id="2015447at2759"/>